<evidence type="ECO:0008006" key="4">
    <source>
        <dbReference type="Google" id="ProtNLM"/>
    </source>
</evidence>
<feature type="transmembrane region" description="Helical" evidence="1">
    <location>
        <begin position="37"/>
        <end position="57"/>
    </location>
</feature>
<evidence type="ECO:0000256" key="1">
    <source>
        <dbReference type="SAM" id="Phobius"/>
    </source>
</evidence>
<evidence type="ECO:0000313" key="3">
    <source>
        <dbReference type="Proteomes" id="UP001549036"/>
    </source>
</evidence>
<keyword evidence="3" id="KW-1185">Reference proteome</keyword>
<proteinExistence type="predicted"/>
<feature type="transmembrane region" description="Helical" evidence="1">
    <location>
        <begin position="7"/>
        <end position="25"/>
    </location>
</feature>
<evidence type="ECO:0000313" key="2">
    <source>
        <dbReference type="EMBL" id="MET3594664.1"/>
    </source>
</evidence>
<protein>
    <recommendedName>
        <fullName evidence="4">YiaAB two helix domain-containing protein</fullName>
    </recommendedName>
</protein>
<reference evidence="2 3" key="1">
    <citation type="submission" date="2024-06" db="EMBL/GenBank/DDBJ databases">
        <title>Genomic Encyclopedia of Type Strains, Phase IV (KMG-IV): sequencing the most valuable type-strain genomes for metagenomic binning, comparative biology and taxonomic classification.</title>
        <authorList>
            <person name="Goeker M."/>
        </authorList>
    </citation>
    <scope>NUCLEOTIDE SEQUENCE [LARGE SCALE GENOMIC DNA]</scope>
    <source>
        <strain evidence="2 3">DSM 29846</strain>
    </source>
</reference>
<keyword evidence="1" id="KW-1133">Transmembrane helix</keyword>
<comment type="caution">
    <text evidence="2">The sequence shown here is derived from an EMBL/GenBank/DDBJ whole genome shotgun (WGS) entry which is preliminary data.</text>
</comment>
<dbReference type="Proteomes" id="UP001549036">
    <property type="component" value="Unassembled WGS sequence"/>
</dbReference>
<accession>A0ABV2HVN9</accession>
<keyword evidence="1" id="KW-0472">Membrane</keyword>
<dbReference type="EMBL" id="JBEPLM010000007">
    <property type="protein sequence ID" value="MET3594664.1"/>
    <property type="molecule type" value="Genomic_DNA"/>
</dbReference>
<name>A0ABV2HVN9_9HYPH</name>
<sequence>MERNEVWFIAVVATTMGFLAGMVWMDVGHSAGRLERYQTLITGFLAVGAAFITVNAMKRTDQEQRARHAEQMEQAKRPERLARQRIVETYPAVFDYLASEAELVGLGSVFVCIRS</sequence>
<gene>
    <name evidence="2" type="ORF">ABID26_004072</name>
</gene>
<dbReference type="RefSeq" id="WP_354416109.1">
    <property type="nucleotide sequence ID" value="NZ_JBEPLM010000007.1"/>
</dbReference>
<organism evidence="2 3">
    <name type="scientific">Mesorhizobium shonense</name>
    <dbReference type="NCBI Taxonomy" id="1209948"/>
    <lineage>
        <taxon>Bacteria</taxon>
        <taxon>Pseudomonadati</taxon>
        <taxon>Pseudomonadota</taxon>
        <taxon>Alphaproteobacteria</taxon>
        <taxon>Hyphomicrobiales</taxon>
        <taxon>Phyllobacteriaceae</taxon>
        <taxon>Mesorhizobium</taxon>
    </lineage>
</organism>
<keyword evidence="1" id="KW-0812">Transmembrane</keyword>